<evidence type="ECO:0000313" key="3">
    <source>
        <dbReference type="Proteomes" id="UP000249818"/>
    </source>
</evidence>
<name>A0A2X3KJT3_9BACT</name>
<dbReference type="SUPFAM" id="SSF53335">
    <property type="entry name" value="S-adenosyl-L-methionine-dependent methyltransferases"/>
    <property type="match status" value="1"/>
</dbReference>
<proteinExistence type="predicted"/>
<dbReference type="InterPro" id="IPR013216">
    <property type="entry name" value="Methyltransf_11"/>
</dbReference>
<dbReference type="Gene3D" id="3.40.50.150">
    <property type="entry name" value="Vaccinia Virus protein VP39"/>
    <property type="match status" value="1"/>
</dbReference>
<dbReference type="EMBL" id="LS483254">
    <property type="protein sequence ID" value="SQD92911.1"/>
    <property type="molecule type" value="Genomic_DNA"/>
</dbReference>
<protein>
    <submittedName>
        <fullName evidence="2">Putative methyltransferase YcgJ</fullName>
        <ecNumber evidence="2">2.1.1.-</ecNumber>
    </submittedName>
</protein>
<keyword evidence="3" id="KW-1185">Reference proteome</keyword>
<dbReference type="PANTHER" id="PTHR43591:SF24">
    <property type="entry name" value="2-METHOXY-6-POLYPRENYL-1,4-BENZOQUINOL METHYLASE, MITOCHONDRIAL"/>
    <property type="match status" value="1"/>
</dbReference>
<sequence>MTIEDWIRGHVPVEASTSAALRYERMIRQAAEPLPGVHRPADPAQPFDWVEQAQIGAFLAALGEARRVLDIGTGDGWPALPLARRVPEVVALDPSPRRAAHAQDNAVRLGLKNVEVACAPAEELPFPDGSFDGAVAACAIEQSTDPAQALREAFRVLRSGGRFAAMFEDLSAELRSPIEETAELYSDGEQAVYRLVHRSLAPLREVEYELRFRASPGLRSAAEEVRPVPTFRATPAEPGLRPVAPDDPVLGIPLLEASCDELIAARSFELRHRSPAETIALVAEAGFEGTRAYGNITWLARDFFGPAHRDGLLAELAPHMDGITRAFGHLYAAVPVGKTSVFFLVARKP</sequence>
<evidence type="ECO:0000259" key="1">
    <source>
        <dbReference type="Pfam" id="PF08241"/>
    </source>
</evidence>
<dbReference type="KEGG" id="bana:BARAN1_0887"/>
<accession>A0A2X3KJT3</accession>
<dbReference type="CDD" id="cd02440">
    <property type="entry name" value="AdoMet_MTases"/>
    <property type="match status" value="1"/>
</dbReference>
<dbReference type="InterPro" id="IPR029063">
    <property type="entry name" value="SAM-dependent_MTases_sf"/>
</dbReference>
<dbReference type="Proteomes" id="UP000249818">
    <property type="component" value="Chromosome BARAN1"/>
</dbReference>
<dbReference type="GO" id="GO:0032259">
    <property type="term" value="P:methylation"/>
    <property type="evidence" value="ECO:0007669"/>
    <property type="project" value="UniProtKB-KW"/>
</dbReference>
<keyword evidence="2" id="KW-0489">Methyltransferase</keyword>
<dbReference type="GO" id="GO:0008757">
    <property type="term" value="F:S-adenosylmethionine-dependent methyltransferase activity"/>
    <property type="evidence" value="ECO:0007669"/>
    <property type="project" value="InterPro"/>
</dbReference>
<feature type="domain" description="Methyltransferase type 11" evidence="1">
    <location>
        <begin position="69"/>
        <end position="164"/>
    </location>
</feature>
<keyword evidence="2" id="KW-0808">Transferase</keyword>
<dbReference type="EC" id="2.1.1.-" evidence="2"/>
<gene>
    <name evidence="2" type="ORF">BARAN1_0887</name>
</gene>
<dbReference type="Pfam" id="PF08241">
    <property type="entry name" value="Methyltransf_11"/>
    <property type="match status" value="1"/>
</dbReference>
<dbReference type="PANTHER" id="PTHR43591">
    <property type="entry name" value="METHYLTRANSFERASE"/>
    <property type="match status" value="1"/>
</dbReference>
<organism evidence="2 3">
    <name type="scientific">Candidatus Bipolaricaulis anaerobius</name>
    <dbReference type="NCBI Taxonomy" id="2026885"/>
    <lineage>
        <taxon>Bacteria</taxon>
        <taxon>Candidatus Bipolaricaulota</taxon>
        <taxon>Candidatus Bipolaricaulia</taxon>
        <taxon>Candidatus Bipolaricaulales</taxon>
        <taxon>Candidatus Bipolaricaulaceae</taxon>
        <taxon>Candidatus Bipolaricaulis</taxon>
    </lineage>
</organism>
<reference evidence="3" key="1">
    <citation type="submission" date="2018-05" db="EMBL/GenBank/DDBJ databases">
        <authorList>
            <person name="Hao L."/>
        </authorList>
    </citation>
    <scope>NUCLEOTIDE SEQUENCE [LARGE SCALE GENOMIC DNA]</scope>
</reference>
<dbReference type="OrthoDB" id="9808140at2"/>
<evidence type="ECO:0000313" key="2">
    <source>
        <dbReference type="EMBL" id="SQD92911.1"/>
    </source>
</evidence>
<dbReference type="RefSeq" id="WP_122031227.1">
    <property type="nucleotide sequence ID" value="NZ_LS483254.1"/>
</dbReference>
<dbReference type="AlphaFoldDB" id="A0A2X3KJT3"/>